<feature type="region of interest" description="Disordered" evidence="1">
    <location>
        <begin position="463"/>
        <end position="482"/>
    </location>
</feature>
<feature type="compositionally biased region" description="Polar residues" evidence="1">
    <location>
        <begin position="49"/>
        <end position="64"/>
    </location>
</feature>
<dbReference type="InterPro" id="IPR009818">
    <property type="entry name" value="PAM2_motif"/>
</dbReference>
<dbReference type="OrthoDB" id="2275718at2759"/>
<feature type="region of interest" description="Disordered" evidence="1">
    <location>
        <begin position="542"/>
        <end position="566"/>
    </location>
</feature>
<dbReference type="InterPro" id="IPR047575">
    <property type="entry name" value="Sm"/>
</dbReference>
<dbReference type="GO" id="GO:0003729">
    <property type="term" value="F:mRNA binding"/>
    <property type="evidence" value="ECO:0007669"/>
    <property type="project" value="TreeGrafter"/>
</dbReference>
<evidence type="ECO:0000256" key="1">
    <source>
        <dbReference type="SAM" id="MobiDB-lite"/>
    </source>
</evidence>
<evidence type="ECO:0000313" key="3">
    <source>
        <dbReference type="EMBL" id="KAJ8445563.1"/>
    </source>
</evidence>
<feature type="region of interest" description="Disordered" evidence="1">
    <location>
        <begin position="48"/>
        <end position="74"/>
    </location>
</feature>
<reference evidence="3" key="1">
    <citation type="submission" date="2022-04" db="EMBL/GenBank/DDBJ databases">
        <title>Carnegiea gigantea Genome sequencing and assembly v2.</title>
        <authorList>
            <person name="Copetti D."/>
            <person name="Sanderson M.J."/>
            <person name="Burquez A."/>
            <person name="Wojciechowski M.F."/>
        </authorList>
    </citation>
    <scope>NUCLEOTIDE SEQUENCE</scope>
    <source>
        <strain evidence="3">SGP5-SGP5p</strain>
        <tissue evidence="3">Aerial part</tissue>
    </source>
</reference>
<accession>A0A9Q1KMM2</accession>
<dbReference type="InterPro" id="IPR009604">
    <property type="entry name" value="LsmAD_domain"/>
</dbReference>
<proteinExistence type="predicted"/>
<keyword evidence="4" id="KW-1185">Reference proteome</keyword>
<dbReference type="EMBL" id="JAKOGI010000076">
    <property type="protein sequence ID" value="KAJ8445563.1"/>
    <property type="molecule type" value="Genomic_DNA"/>
</dbReference>
<dbReference type="PANTHER" id="PTHR12854:SF7">
    <property type="entry name" value="ATAXIN-2 HOMOLOG"/>
    <property type="match status" value="1"/>
</dbReference>
<comment type="caution">
    <text evidence="3">The sequence shown here is derived from an EMBL/GenBank/DDBJ whole genome shotgun (WGS) entry which is preliminary data.</text>
</comment>
<dbReference type="SMART" id="SM01272">
    <property type="entry name" value="LsmAD"/>
    <property type="match status" value="1"/>
</dbReference>
<dbReference type="AlphaFoldDB" id="A0A9Q1KMM2"/>
<protein>
    <recommendedName>
        <fullName evidence="2">Sm domain-containing protein</fullName>
    </recommendedName>
</protein>
<organism evidence="3 4">
    <name type="scientific">Carnegiea gigantea</name>
    <dbReference type="NCBI Taxonomy" id="171969"/>
    <lineage>
        <taxon>Eukaryota</taxon>
        <taxon>Viridiplantae</taxon>
        <taxon>Streptophyta</taxon>
        <taxon>Embryophyta</taxon>
        <taxon>Tracheophyta</taxon>
        <taxon>Spermatophyta</taxon>
        <taxon>Magnoliopsida</taxon>
        <taxon>eudicotyledons</taxon>
        <taxon>Gunneridae</taxon>
        <taxon>Pentapetalae</taxon>
        <taxon>Caryophyllales</taxon>
        <taxon>Cactineae</taxon>
        <taxon>Cactaceae</taxon>
        <taxon>Cactoideae</taxon>
        <taxon>Echinocereeae</taxon>
        <taxon>Carnegiea</taxon>
    </lineage>
</organism>
<evidence type="ECO:0000259" key="2">
    <source>
        <dbReference type="PROSITE" id="PS52002"/>
    </source>
</evidence>
<feature type="compositionally biased region" description="Polar residues" evidence="1">
    <location>
        <begin position="358"/>
        <end position="372"/>
    </location>
</feature>
<dbReference type="GO" id="GO:0010494">
    <property type="term" value="C:cytoplasmic stress granule"/>
    <property type="evidence" value="ECO:0007669"/>
    <property type="project" value="TreeGrafter"/>
</dbReference>
<dbReference type="InterPro" id="IPR025852">
    <property type="entry name" value="SM_dom_ATX"/>
</dbReference>
<evidence type="ECO:0000313" key="4">
    <source>
        <dbReference type="Proteomes" id="UP001153076"/>
    </source>
</evidence>
<dbReference type="InterPro" id="IPR045117">
    <property type="entry name" value="ATXN2-like"/>
</dbReference>
<feature type="region of interest" description="Disordered" evidence="1">
    <location>
        <begin position="495"/>
        <end position="519"/>
    </location>
</feature>
<feature type="region of interest" description="Disordered" evidence="1">
    <location>
        <begin position="349"/>
        <end position="372"/>
    </location>
</feature>
<dbReference type="GO" id="GO:0034063">
    <property type="term" value="P:stress granule assembly"/>
    <property type="evidence" value="ECO:0007669"/>
    <property type="project" value="TreeGrafter"/>
</dbReference>
<dbReference type="Pfam" id="PF14438">
    <property type="entry name" value="SM-ATX"/>
    <property type="match status" value="1"/>
</dbReference>
<dbReference type="PROSITE" id="PS52002">
    <property type="entry name" value="SM"/>
    <property type="match status" value="1"/>
</dbReference>
<dbReference type="Proteomes" id="UP001153076">
    <property type="component" value="Unassembled WGS sequence"/>
</dbReference>
<dbReference type="Pfam" id="PF07145">
    <property type="entry name" value="PAM2"/>
    <property type="match status" value="1"/>
</dbReference>
<sequence>MENSREEQGWKAGGVCVSVLKMNVQQVVRPRSSFNGFTLCRVEKDSSRMENSLQPAKSNPNTRGNAGGSIGGESESLSRDRLVYLTTCLIGHHVEVQVTNGSVFSGIFHASNADGDFGVVLKMARVTKDVSSRGQRAASDSVGKAPPKTLIIPAHALVQVVAKDVPITSNGQSNELQGGKQQEIMLDSYISQSRHVELGKELQPWMPDEDDLQCPELENIFDSPWTGSWDQFKVNETLFGVKSTFNEELYTTKLERGPQMRKLEEEALRIAREIEGEETHDLHLAEERSIYPNGNLDVDEETKYSSVSRGVDDSGYADEDVMLNSYDTQAPKGPAGLAFGRSFADVTSGKSSKGAEDGQSQSGSLSKVNEDVQSAESDELQEILFHRFHPPNVFGEKDLGPGRVGVLDLCWFTLSFSFADYGYKFDYVLDFASFGTGINSVGMAKLDSQSLWDSRRDGSERASLSSLAAKGEQKTSFGEVSEDLSGEVHVTVELRNPHERPGSSASSTSDAGVATSGPRFPAVLPSSSVSLLSSEKSTLNPNAKEFKLNPNAKSFMPSQSPPLRPVSPVNDGSFYYPAAMPAMPHMQGLPVGMGVGPSFAGYQPMLFNPQAAAMQSPQAYFPANGPQYGQPMILGHPRPVMFMPGYPTN</sequence>
<dbReference type="Pfam" id="PF06741">
    <property type="entry name" value="LsmAD"/>
    <property type="match status" value="1"/>
</dbReference>
<gene>
    <name evidence="3" type="ORF">Cgig2_012451</name>
</gene>
<dbReference type="PANTHER" id="PTHR12854">
    <property type="entry name" value="ATAXIN 2-RELATED"/>
    <property type="match status" value="1"/>
</dbReference>
<feature type="domain" description="Sm" evidence="2">
    <location>
        <begin position="81"/>
        <end position="166"/>
    </location>
</feature>
<name>A0A9Q1KMM2_9CARY</name>